<gene>
    <name evidence="1" type="ORF">ATO11_09075</name>
</gene>
<keyword evidence="2" id="KW-1185">Reference proteome</keyword>
<proteinExistence type="predicted"/>
<dbReference type="Proteomes" id="UP000036938">
    <property type="component" value="Unassembled WGS sequence"/>
</dbReference>
<name>A0A0L1JRG4_9RHOB</name>
<dbReference type="AlphaFoldDB" id="A0A0L1JRG4"/>
<organism evidence="1 2">
    <name type="scientific">Pseudaestuariivita atlantica</name>
    <dbReference type="NCBI Taxonomy" id="1317121"/>
    <lineage>
        <taxon>Bacteria</taxon>
        <taxon>Pseudomonadati</taxon>
        <taxon>Pseudomonadota</taxon>
        <taxon>Alphaproteobacteria</taxon>
        <taxon>Rhodobacterales</taxon>
        <taxon>Paracoccaceae</taxon>
        <taxon>Pseudaestuariivita</taxon>
    </lineage>
</organism>
<reference evidence="1 2" key="1">
    <citation type="journal article" date="2015" name="Int. J. Syst. Evol. Microbiol.">
        <title>Aestuariivita atlantica sp. nov., isolated from deep sea sediment of the Atlantic Ocean.</title>
        <authorList>
            <person name="Li G."/>
            <person name="Lai Q."/>
            <person name="Du Y."/>
            <person name="Liu X."/>
            <person name="Sun F."/>
            <person name="Shao Z."/>
        </authorList>
    </citation>
    <scope>NUCLEOTIDE SEQUENCE [LARGE SCALE GENOMIC DNA]</scope>
    <source>
        <strain evidence="1 2">22II-S11-z3</strain>
    </source>
</reference>
<protein>
    <submittedName>
        <fullName evidence="1">Uncharacterized protein</fullName>
    </submittedName>
</protein>
<accession>A0A0L1JRG4</accession>
<comment type="caution">
    <text evidence="1">The sequence shown here is derived from an EMBL/GenBank/DDBJ whole genome shotgun (WGS) entry which is preliminary data.</text>
</comment>
<sequence length="139" mass="14990">MCVKYTGILTLREMLGLLDEVDADPEYDFDVNEFDDFTELQKIAMSPAEILKLVQLMIALYRRRDSDKLNAIIAPPWIVAKAISVFARVAVEGGVKVKVVESFDEGFAFLSLPPSAAEEALAWFATAGDAAGTAAGGCG</sequence>
<dbReference type="EMBL" id="AQQZ01000003">
    <property type="protein sequence ID" value="KNG94340.1"/>
    <property type="molecule type" value="Genomic_DNA"/>
</dbReference>
<evidence type="ECO:0000313" key="2">
    <source>
        <dbReference type="Proteomes" id="UP000036938"/>
    </source>
</evidence>
<evidence type="ECO:0000313" key="1">
    <source>
        <dbReference type="EMBL" id="KNG94340.1"/>
    </source>
</evidence>
<dbReference type="RefSeq" id="WP_050530497.1">
    <property type="nucleotide sequence ID" value="NZ_AQQZ01000003.1"/>
</dbReference>